<reference evidence="5 6" key="1">
    <citation type="submission" date="2020-08" db="EMBL/GenBank/DDBJ databases">
        <title>Genome sequence of Sphingomonas rhizophila KACC 19189T.</title>
        <authorList>
            <person name="Hyun D.-W."/>
            <person name="Bae J.-W."/>
        </authorList>
    </citation>
    <scope>NUCLEOTIDE SEQUENCE [LARGE SCALE GENOMIC DNA]</scope>
    <source>
        <strain evidence="5 6">KACC 19189</strain>
    </source>
</reference>
<proteinExistence type="inferred from homology"/>
<dbReference type="EMBL" id="CP060717">
    <property type="protein sequence ID" value="QNN65056.1"/>
    <property type="molecule type" value="Genomic_DNA"/>
</dbReference>
<dbReference type="GO" id="GO:0006729">
    <property type="term" value="P:tetrahydrobiopterin biosynthetic process"/>
    <property type="evidence" value="ECO:0007669"/>
    <property type="project" value="InterPro"/>
</dbReference>
<organism evidence="5 6">
    <name type="scientific">Sphingomonas rhizophila</name>
    <dbReference type="NCBI Taxonomy" id="2071607"/>
    <lineage>
        <taxon>Bacteria</taxon>
        <taxon>Pseudomonadati</taxon>
        <taxon>Pseudomonadota</taxon>
        <taxon>Alphaproteobacteria</taxon>
        <taxon>Sphingomonadales</taxon>
        <taxon>Sphingomonadaceae</taxon>
        <taxon>Sphingomonas</taxon>
    </lineage>
</organism>
<dbReference type="InterPro" id="IPR001533">
    <property type="entry name" value="Pterin_deHydtase"/>
</dbReference>
<dbReference type="Gene3D" id="3.30.1360.20">
    <property type="entry name" value="Transcriptional coactivator/pterin dehydratase"/>
    <property type="match status" value="1"/>
</dbReference>
<sequence length="91" mass="10219">MIDDIPSNWRRSVDGTAIERTLTFADFKAAFGFLTKLADHAEAVDHHPEFTSVWNRLDIRLTSHDAGGVTDRDVAMAHWIDEKFNPSGVHA</sequence>
<dbReference type="Proteomes" id="UP000515955">
    <property type="component" value="Chromosome"/>
</dbReference>
<dbReference type="GO" id="GO:0008124">
    <property type="term" value="F:4-alpha-hydroxytetrahydrobiopterin dehydratase activity"/>
    <property type="evidence" value="ECO:0007669"/>
    <property type="project" value="UniProtKB-EC"/>
</dbReference>
<dbReference type="PANTHER" id="PTHR12599">
    <property type="entry name" value="PTERIN-4-ALPHA-CARBINOLAMINE DEHYDRATASE"/>
    <property type="match status" value="1"/>
</dbReference>
<name>A0A7G9SB31_9SPHN</name>
<keyword evidence="6" id="KW-1185">Reference proteome</keyword>
<dbReference type="PANTHER" id="PTHR12599:SF0">
    <property type="entry name" value="PTERIN-4-ALPHA-CARBINOLAMINE DEHYDRATASE"/>
    <property type="match status" value="1"/>
</dbReference>
<accession>A0A7G9SB31</accession>
<evidence type="ECO:0000313" key="5">
    <source>
        <dbReference type="EMBL" id="QNN65056.1"/>
    </source>
</evidence>
<dbReference type="KEGG" id="srhi:H9L12_12850"/>
<evidence type="ECO:0000256" key="3">
    <source>
        <dbReference type="ARBA" id="ARBA00013252"/>
    </source>
</evidence>
<dbReference type="InterPro" id="IPR036428">
    <property type="entry name" value="PCD_sf"/>
</dbReference>
<evidence type="ECO:0000256" key="4">
    <source>
        <dbReference type="ARBA" id="ARBA00023239"/>
    </source>
</evidence>
<keyword evidence="4 5" id="KW-0456">Lyase</keyword>
<dbReference type="AlphaFoldDB" id="A0A7G9SB31"/>
<dbReference type="NCBIfam" id="NF002017">
    <property type="entry name" value="PRK00823.1-2"/>
    <property type="match status" value="1"/>
</dbReference>
<dbReference type="EC" id="4.2.1.96" evidence="3"/>
<protein>
    <recommendedName>
        <fullName evidence="3">4a-hydroxytetrahydrobiopterin dehydratase</fullName>
        <ecNumber evidence="3">4.2.1.96</ecNumber>
    </recommendedName>
</protein>
<comment type="similarity">
    <text evidence="2">Belongs to the pterin-4-alpha-carbinolamine dehydratase family.</text>
</comment>
<comment type="catalytic activity">
    <reaction evidence="1">
        <text>(4aS,6R)-4a-hydroxy-L-erythro-5,6,7,8-tetrahydrobiopterin = (6R)-L-erythro-6,7-dihydrobiopterin + H2O</text>
        <dbReference type="Rhea" id="RHEA:11920"/>
        <dbReference type="ChEBI" id="CHEBI:15377"/>
        <dbReference type="ChEBI" id="CHEBI:15642"/>
        <dbReference type="ChEBI" id="CHEBI:43120"/>
        <dbReference type="EC" id="4.2.1.96"/>
    </reaction>
</comment>
<evidence type="ECO:0000313" key="6">
    <source>
        <dbReference type="Proteomes" id="UP000515955"/>
    </source>
</evidence>
<gene>
    <name evidence="5" type="ORF">H9L12_12850</name>
</gene>
<dbReference type="Pfam" id="PF01329">
    <property type="entry name" value="Pterin_4a"/>
    <property type="match status" value="1"/>
</dbReference>
<dbReference type="SUPFAM" id="SSF55248">
    <property type="entry name" value="PCD-like"/>
    <property type="match status" value="1"/>
</dbReference>
<dbReference type="RefSeq" id="WP_187542053.1">
    <property type="nucleotide sequence ID" value="NZ_CP060717.1"/>
</dbReference>
<evidence type="ECO:0000256" key="2">
    <source>
        <dbReference type="ARBA" id="ARBA00006472"/>
    </source>
</evidence>
<evidence type="ECO:0000256" key="1">
    <source>
        <dbReference type="ARBA" id="ARBA00001554"/>
    </source>
</evidence>